<dbReference type="Gene3D" id="2.60.120.10">
    <property type="entry name" value="Jelly Rolls"/>
    <property type="match status" value="1"/>
</dbReference>
<dbReference type="PANTHER" id="PTHR21047:SF2">
    <property type="entry name" value="THYMIDINE DIPHOSPHO-4-KETO-RHAMNOSE 3,5-EPIMERASE"/>
    <property type="match status" value="1"/>
</dbReference>
<evidence type="ECO:0000313" key="4">
    <source>
        <dbReference type="Proteomes" id="UP001499930"/>
    </source>
</evidence>
<protein>
    <recommendedName>
        <fullName evidence="2">dTDP-4-dehydrorhamnose 3,5-epimerase</fullName>
        <ecNumber evidence="2">5.1.3.13</ecNumber>
    </recommendedName>
    <alternativeName>
        <fullName evidence="2">Thymidine diphospho-4-keto-rhamnose 3,5-epimerase</fullName>
    </alternativeName>
</protein>
<dbReference type="RefSeq" id="WP_344903804.1">
    <property type="nucleotide sequence ID" value="NZ_BAAAWD010000019.1"/>
</dbReference>
<organism evidence="3 4">
    <name type="scientific">Streptosporangium longisporum</name>
    <dbReference type="NCBI Taxonomy" id="46187"/>
    <lineage>
        <taxon>Bacteria</taxon>
        <taxon>Bacillati</taxon>
        <taxon>Actinomycetota</taxon>
        <taxon>Actinomycetes</taxon>
        <taxon>Streptosporangiales</taxon>
        <taxon>Streptosporangiaceae</taxon>
        <taxon>Streptosporangium</taxon>
    </lineage>
</organism>
<evidence type="ECO:0000256" key="1">
    <source>
        <dbReference type="ARBA" id="ARBA00010154"/>
    </source>
</evidence>
<comment type="caution">
    <text evidence="3">The sequence shown here is derived from an EMBL/GenBank/DDBJ whole genome shotgun (WGS) entry which is preliminary data.</text>
</comment>
<dbReference type="SUPFAM" id="SSF51182">
    <property type="entry name" value="RmlC-like cupins"/>
    <property type="match status" value="1"/>
</dbReference>
<proteinExistence type="inferred from homology"/>
<comment type="subunit">
    <text evidence="2">Homodimer.</text>
</comment>
<dbReference type="EMBL" id="BAAAWD010000019">
    <property type="protein sequence ID" value="GAA3031817.1"/>
    <property type="molecule type" value="Genomic_DNA"/>
</dbReference>
<keyword evidence="4" id="KW-1185">Reference proteome</keyword>
<dbReference type="PANTHER" id="PTHR21047">
    <property type="entry name" value="DTDP-6-DEOXY-D-GLUCOSE-3,5 EPIMERASE"/>
    <property type="match status" value="1"/>
</dbReference>
<comment type="function">
    <text evidence="2">Catalyzes the epimerization of the C3' and C5'positions of dTDP-6-deoxy-D-xylo-4-hexulose, forming dTDP-6-deoxy-L-lyxo-4-hexulose.</text>
</comment>
<accession>A0ABP6L5F1</accession>
<comment type="pathway">
    <text evidence="2">Carbohydrate biosynthesis; dTDP-L-rhamnose biosynthesis.</text>
</comment>
<dbReference type="Proteomes" id="UP001499930">
    <property type="component" value="Unassembled WGS sequence"/>
</dbReference>
<gene>
    <name evidence="3" type="ORF">GCM10017559_68690</name>
</gene>
<name>A0ABP6L5F1_9ACTN</name>
<dbReference type="InterPro" id="IPR011051">
    <property type="entry name" value="RmlC_Cupin_sf"/>
</dbReference>
<dbReference type="CDD" id="cd00438">
    <property type="entry name" value="cupin_RmlC"/>
    <property type="match status" value="1"/>
</dbReference>
<dbReference type="Pfam" id="PF00908">
    <property type="entry name" value="dTDP_sugar_isom"/>
    <property type="match status" value="1"/>
</dbReference>
<dbReference type="InterPro" id="IPR000888">
    <property type="entry name" value="RmlC-like"/>
</dbReference>
<comment type="similarity">
    <text evidence="1 2">Belongs to the dTDP-4-dehydrorhamnose 3,5-epimerase family.</text>
</comment>
<comment type="catalytic activity">
    <reaction evidence="2">
        <text>dTDP-4-dehydro-6-deoxy-alpha-D-glucose = dTDP-4-dehydro-beta-L-rhamnose</text>
        <dbReference type="Rhea" id="RHEA:16969"/>
        <dbReference type="ChEBI" id="CHEBI:57649"/>
        <dbReference type="ChEBI" id="CHEBI:62830"/>
        <dbReference type="EC" id="5.1.3.13"/>
    </reaction>
</comment>
<dbReference type="NCBIfam" id="TIGR01221">
    <property type="entry name" value="rmlC"/>
    <property type="match status" value="1"/>
</dbReference>
<dbReference type="EC" id="5.1.3.13" evidence="2"/>
<reference evidence="4" key="1">
    <citation type="journal article" date="2019" name="Int. J. Syst. Evol. Microbiol.">
        <title>The Global Catalogue of Microorganisms (GCM) 10K type strain sequencing project: providing services to taxonomists for standard genome sequencing and annotation.</title>
        <authorList>
            <consortium name="The Broad Institute Genomics Platform"/>
            <consortium name="The Broad Institute Genome Sequencing Center for Infectious Disease"/>
            <person name="Wu L."/>
            <person name="Ma J."/>
        </authorList>
    </citation>
    <scope>NUCLEOTIDE SEQUENCE [LARGE SCALE GENOMIC DNA]</scope>
    <source>
        <strain evidence="4">JCM 3106</strain>
    </source>
</reference>
<keyword evidence="2" id="KW-0413">Isomerase</keyword>
<dbReference type="InterPro" id="IPR014710">
    <property type="entry name" value="RmlC-like_jellyroll"/>
</dbReference>
<evidence type="ECO:0000313" key="3">
    <source>
        <dbReference type="EMBL" id="GAA3031817.1"/>
    </source>
</evidence>
<evidence type="ECO:0000256" key="2">
    <source>
        <dbReference type="RuleBase" id="RU364069"/>
    </source>
</evidence>
<sequence>MKIHQLEVEDSFLITPEVFADRRGTFLEMFNQPAFREAIGHPLSVAQVNCSVSRRGTIRGVHATALPGQARYVACAQGAIVDIVVDIRVGSPTYGRHVAVQLSADNRHALYLAEGLAHGFAPLTEHATVVYLCSSNWSPGTEIQINPLDAELALPWPREHELLLSDKDRDAPSLRECAERGLLPAYADCKARYAELNDYALT</sequence>